<evidence type="ECO:0000256" key="1">
    <source>
        <dbReference type="ARBA" id="ARBA00008580"/>
    </source>
</evidence>
<dbReference type="Pfam" id="PF01402">
    <property type="entry name" value="RHH_1"/>
    <property type="match status" value="1"/>
</dbReference>
<dbReference type="InterPro" id="IPR010985">
    <property type="entry name" value="Ribbon_hlx_hlx"/>
</dbReference>
<dbReference type="PANTHER" id="PTHR36582:SF2">
    <property type="entry name" value="ANTITOXIN PARD"/>
    <property type="match status" value="1"/>
</dbReference>
<dbReference type="InterPro" id="IPR002145">
    <property type="entry name" value="CopG"/>
</dbReference>
<gene>
    <name evidence="4" type="ORF">LPQ35_07695</name>
</gene>
<comment type="similarity">
    <text evidence="1">Belongs to the ParD antitoxin family.</text>
</comment>
<sequence length="76" mass="9030">MNISVELTPELLEYVERKVKSGYYKSRSELVREAIRMMMKADIERMLEEKGIDLEKFEEEGKKVSSELIERKFGRV</sequence>
<dbReference type="Gene3D" id="6.10.10.120">
    <property type="entry name" value="Antitoxin ParD1-like"/>
    <property type="match status" value="1"/>
</dbReference>
<keyword evidence="2" id="KW-1277">Toxin-antitoxin system</keyword>
<dbReference type="InterPro" id="IPR022789">
    <property type="entry name" value="ParD"/>
</dbReference>
<organism evidence="4 5">
    <name type="scientific">Geoglobus acetivorans</name>
    <dbReference type="NCBI Taxonomy" id="565033"/>
    <lineage>
        <taxon>Archaea</taxon>
        <taxon>Methanobacteriati</taxon>
        <taxon>Methanobacteriota</taxon>
        <taxon>Archaeoglobi</taxon>
        <taxon>Archaeoglobales</taxon>
        <taxon>Archaeoglobaceae</taxon>
        <taxon>Geoglobus</taxon>
    </lineage>
</organism>
<dbReference type="InterPro" id="IPR038296">
    <property type="entry name" value="ParD_sf"/>
</dbReference>
<dbReference type="Proteomes" id="UP001492541">
    <property type="component" value="Chromosome"/>
</dbReference>
<dbReference type="GeneID" id="90449562"/>
<accession>A0ABZ3H138</accession>
<reference evidence="4 5" key="1">
    <citation type="submission" date="2021-11" db="EMBL/GenBank/DDBJ databases">
        <title>Whole genome of Geoglobus acetivorans.</title>
        <authorList>
            <person name="Liu D."/>
        </authorList>
    </citation>
    <scope>NUCLEOTIDE SEQUENCE [LARGE SCALE GENOMIC DNA]</scope>
    <source>
        <strain evidence="4 5">SBH6</strain>
    </source>
</reference>
<evidence type="ECO:0000313" key="4">
    <source>
        <dbReference type="EMBL" id="XAT63137.1"/>
    </source>
</evidence>
<feature type="domain" description="Ribbon-helix-helix protein CopG" evidence="3">
    <location>
        <begin position="1"/>
        <end position="37"/>
    </location>
</feature>
<keyword evidence="5" id="KW-1185">Reference proteome</keyword>
<dbReference type="RefSeq" id="WP_203219045.1">
    <property type="nucleotide sequence ID" value="NZ_CP087714.1"/>
</dbReference>
<protein>
    <submittedName>
        <fullName evidence="4">Ribbon-helix-helix protein, CopG family</fullName>
    </submittedName>
</protein>
<evidence type="ECO:0000256" key="2">
    <source>
        <dbReference type="ARBA" id="ARBA00022649"/>
    </source>
</evidence>
<evidence type="ECO:0000259" key="3">
    <source>
        <dbReference type="Pfam" id="PF01402"/>
    </source>
</evidence>
<dbReference type="CDD" id="cd22231">
    <property type="entry name" value="RHH_NikR_HicB-like"/>
    <property type="match status" value="1"/>
</dbReference>
<dbReference type="PANTHER" id="PTHR36582">
    <property type="entry name" value="ANTITOXIN PARD"/>
    <property type="match status" value="1"/>
</dbReference>
<evidence type="ECO:0000313" key="5">
    <source>
        <dbReference type="Proteomes" id="UP001492541"/>
    </source>
</evidence>
<proteinExistence type="inferred from homology"/>
<dbReference type="SUPFAM" id="SSF47598">
    <property type="entry name" value="Ribbon-helix-helix"/>
    <property type="match status" value="1"/>
</dbReference>
<dbReference type="EMBL" id="CP087714">
    <property type="protein sequence ID" value="XAT63137.1"/>
    <property type="molecule type" value="Genomic_DNA"/>
</dbReference>
<name>A0ABZ3H138_GEOAI</name>